<evidence type="ECO:0000313" key="3">
    <source>
        <dbReference type="Proteomes" id="UP000824540"/>
    </source>
</evidence>
<comment type="caution">
    <text evidence="2">The sequence shown here is derived from an EMBL/GenBank/DDBJ whole genome shotgun (WGS) entry which is preliminary data.</text>
</comment>
<accession>A0A8T2P9P3</accession>
<evidence type="ECO:0000313" key="2">
    <source>
        <dbReference type="EMBL" id="KAG9349344.1"/>
    </source>
</evidence>
<keyword evidence="3" id="KW-1185">Reference proteome</keyword>
<feature type="region of interest" description="Disordered" evidence="1">
    <location>
        <begin position="137"/>
        <end position="161"/>
    </location>
</feature>
<dbReference type="Proteomes" id="UP000824540">
    <property type="component" value="Unassembled WGS sequence"/>
</dbReference>
<proteinExistence type="predicted"/>
<feature type="region of interest" description="Disordered" evidence="1">
    <location>
        <begin position="1"/>
        <end position="27"/>
    </location>
</feature>
<feature type="compositionally biased region" description="Polar residues" evidence="1">
    <location>
        <begin position="145"/>
        <end position="155"/>
    </location>
</feature>
<protein>
    <submittedName>
        <fullName evidence="2">Uncharacterized protein</fullName>
    </submittedName>
</protein>
<organism evidence="2 3">
    <name type="scientific">Albula glossodonta</name>
    <name type="common">roundjaw bonefish</name>
    <dbReference type="NCBI Taxonomy" id="121402"/>
    <lineage>
        <taxon>Eukaryota</taxon>
        <taxon>Metazoa</taxon>
        <taxon>Chordata</taxon>
        <taxon>Craniata</taxon>
        <taxon>Vertebrata</taxon>
        <taxon>Euteleostomi</taxon>
        <taxon>Actinopterygii</taxon>
        <taxon>Neopterygii</taxon>
        <taxon>Teleostei</taxon>
        <taxon>Albuliformes</taxon>
        <taxon>Albulidae</taxon>
        <taxon>Albula</taxon>
    </lineage>
</organism>
<reference evidence="2" key="1">
    <citation type="thesis" date="2021" institute="BYU ScholarsArchive" country="Provo, UT, USA">
        <title>Applications of and Algorithms for Genome Assembly and Genomic Analyses with an Emphasis on Marine Teleosts.</title>
        <authorList>
            <person name="Pickett B.D."/>
        </authorList>
    </citation>
    <scope>NUCLEOTIDE SEQUENCE</scope>
    <source>
        <strain evidence="2">HI-2016</strain>
    </source>
</reference>
<dbReference type="AlphaFoldDB" id="A0A8T2P9P3"/>
<dbReference type="EMBL" id="JAFBMS010000009">
    <property type="protein sequence ID" value="KAG9349344.1"/>
    <property type="molecule type" value="Genomic_DNA"/>
</dbReference>
<gene>
    <name evidence="2" type="ORF">JZ751_027787</name>
</gene>
<evidence type="ECO:0000256" key="1">
    <source>
        <dbReference type="SAM" id="MobiDB-lite"/>
    </source>
</evidence>
<name>A0A8T2P9P3_9TELE</name>
<sequence>MLTANPCAQDGKQPDDKAGSGKMLLPPEGTHIPVKGGDILVAWDILAPLTDAVAQDQLCKAAPTPAPIVLTQVPNAGSGVTRAERERETASPFFGVLCWEGTVEVAMVAAACCWASFSRSACCRVCTTSGITASMRDRDSIGRPSKTSGVINQSRPIRAWR</sequence>